<evidence type="ECO:0000256" key="9">
    <source>
        <dbReference type="ARBA" id="ARBA00023310"/>
    </source>
</evidence>
<gene>
    <name evidence="10" type="ORF">A2782_02655</name>
</gene>
<keyword evidence="7" id="KW-0472">Membrane</keyword>
<dbReference type="SUPFAM" id="SSF52943">
    <property type="entry name" value="ATP synthase (F1-ATPase), gamma subunit"/>
    <property type="match status" value="1"/>
</dbReference>
<evidence type="ECO:0000256" key="3">
    <source>
        <dbReference type="ARBA" id="ARBA00007681"/>
    </source>
</evidence>
<evidence type="ECO:0000256" key="2">
    <source>
        <dbReference type="ARBA" id="ARBA00004170"/>
    </source>
</evidence>
<dbReference type="InterPro" id="IPR000131">
    <property type="entry name" value="ATP_synth_F1_gsu"/>
</dbReference>
<organism evidence="10 11">
    <name type="scientific">Candidatus Blackburnbacteria bacterium RIFCSPHIGHO2_01_FULL_43_15b</name>
    <dbReference type="NCBI Taxonomy" id="1797513"/>
    <lineage>
        <taxon>Bacteria</taxon>
        <taxon>Candidatus Blackburniibacteriota</taxon>
    </lineage>
</organism>
<dbReference type="Gene3D" id="3.40.1380.10">
    <property type="match status" value="1"/>
</dbReference>
<keyword evidence="4" id="KW-0813">Transport</keyword>
<comment type="caution">
    <text evidence="10">The sequence shown here is derived from an EMBL/GenBank/DDBJ whole genome shotgun (WGS) entry which is preliminary data.</text>
</comment>
<keyword evidence="9" id="KW-0066">ATP synthesis</keyword>
<evidence type="ECO:0000256" key="1">
    <source>
        <dbReference type="ARBA" id="ARBA00003456"/>
    </source>
</evidence>
<sequence length="294" mass="32677">MSSIQSLTADIEFAQNLGHVAQSYSSLAASKLAKIRTKIEGTRTFFSEVAALYHAIREVGARKYKIEPEKNSKTASVLLTSNQRFYGSTNTSVTELFLSSTTPRDDLLVIGHVGNELIAKPHKSFVFQKDIPTSQELSTLAESLAGYARILVFYPLTKSILEVVPQVKDVTESLDAERSRSMVDVTASIDSHPAESEARPWRLRGNDAANLDFLFEPEIKKMIEFFKDQATTLLVGQAFLEAELAREAARLVAMDTSQQRAKEYVQTQTAALRNLKNIYANKHLLEGFLGVVED</sequence>
<accession>A0A1G1V1T5</accession>
<protein>
    <submittedName>
        <fullName evidence="10">Uncharacterized protein</fullName>
    </submittedName>
</protein>
<dbReference type="GO" id="GO:0045259">
    <property type="term" value="C:proton-transporting ATP synthase complex"/>
    <property type="evidence" value="ECO:0007669"/>
    <property type="project" value="UniProtKB-KW"/>
</dbReference>
<keyword evidence="5" id="KW-0375">Hydrogen ion transport</keyword>
<dbReference type="Pfam" id="PF00231">
    <property type="entry name" value="ATP-synt"/>
    <property type="match status" value="1"/>
</dbReference>
<evidence type="ECO:0000256" key="8">
    <source>
        <dbReference type="ARBA" id="ARBA00023196"/>
    </source>
</evidence>
<comment type="subcellular location">
    <subcellularLocation>
        <location evidence="2">Membrane</location>
        <topology evidence="2">Peripheral membrane protein</topology>
    </subcellularLocation>
</comment>
<dbReference type="EMBL" id="MHBW01000011">
    <property type="protein sequence ID" value="OGY09350.1"/>
    <property type="molecule type" value="Genomic_DNA"/>
</dbReference>
<evidence type="ECO:0000313" key="11">
    <source>
        <dbReference type="Proteomes" id="UP000177967"/>
    </source>
</evidence>
<dbReference type="GO" id="GO:0046933">
    <property type="term" value="F:proton-transporting ATP synthase activity, rotational mechanism"/>
    <property type="evidence" value="ECO:0007669"/>
    <property type="project" value="InterPro"/>
</dbReference>
<keyword evidence="8" id="KW-0139">CF(1)</keyword>
<comment type="function">
    <text evidence="1">Produces ATP from ADP in the presence of a proton gradient across the membrane. The gamma chain is believed to be important in regulating ATPase activity and the flow of protons through the CF(0) complex.</text>
</comment>
<dbReference type="Proteomes" id="UP000177967">
    <property type="component" value="Unassembled WGS sequence"/>
</dbReference>
<reference evidence="10 11" key="1">
    <citation type="journal article" date="2016" name="Nat. Commun.">
        <title>Thousands of microbial genomes shed light on interconnected biogeochemical processes in an aquifer system.</title>
        <authorList>
            <person name="Anantharaman K."/>
            <person name="Brown C.T."/>
            <person name="Hug L.A."/>
            <person name="Sharon I."/>
            <person name="Castelle C.J."/>
            <person name="Probst A.J."/>
            <person name="Thomas B.C."/>
            <person name="Singh A."/>
            <person name="Wilkins M.J."/>
            <person name="Karaoz U."/>
            <person name="Brodie E.L."/>
            <person name="Williams K.H."/>
            <person name="Hubbard S.S."/>
            <person name="Banfield J.F."/>
        </authorList>
    </citation>
    <scope>NUCLEOTIDE SEQUENCE [LARGE SCALE GENOMIC DNA]</scope>
</reference>
<evidence type="ECO:0000256" key="7">
    <source>
        <dbReference type="ARBA" id="ARBA00023136"/>
    </source>
</evidence>
<dbReference type="InterPro" id="IPR035968">
    <property type="entry name" value="ATP_synth_F1_ATPase_gsu"/>
</dbReference>
<keyword evidence="6" id="KW-0406">Ion transport</keyword>
<evidence type="ECO:0000256" key="5">
    <source>
        <dbReference type="ARBA" id="ARBA00022781"/>
    </source>
</evidence>
<proteinExistence type="inferred from homology"/>
<dbReference type="STRING" id="1797513.A2782_02655"/>
<evidence type="ECO:0000256" key="6">
    <source>
        <dbReference type="ARBA" id="ARBA00023065"/>
    </source>
</evidence>
<comment type="similarity">
    <text evidence="3">Belongs to the ATPase gamma chain family.</text>
</comment>
<dbReference type="AlphaFoldDB" id="A0A1G1V1T5"/>
<evidence type="ECO:0000313" key="10">
    <source>
        <dbReference type="EMBL" id="OGY09350.1"/>
    </source>
</evidence>
<evidence type="ECO:0000256" key="4">
    <source>
        <dbReference type="ARBA" id="ARBA00022448"/>
    </source>
</evidence>
<name>A0A1G1V1T5_9BACT</name>